<keyword evidence="2" id="KW-1185">Reference proteome</keyword>
<reference evidence="1" key="1">
    <citation type="journal article" date="2023" name="IScience">
        <title>Live-bearing cockroach genome reveals convergent evolutionary mechanisms linked to viviparity in insects and beyond.</title>
        <authorList>
            <person name="Fouks B."/>
            <person name="Harrison M.C."/>
            <person name="Mikhailova A.A."/>
            <person name="Marchal E."/>
            <person name="English S."/>
            <person name="Carruthers M."/>
            <person name="Jennings E.C."/>
            <person name="Chiamaka E.L."/>
            <person name="Frigard R.A."/>
            <person name="Pippel M."/>
            <person name="Attardo G.M."/>
            <person name="Benoit J.B."/>
            <person name="Bornberg-Bauer E."/>
            <person name="Tobe S.S."/>
        </authorList>
    </citation>
    <scope>NUCLEOTIDE SEQUENCE</scope>
    <source>
        <strain evidence="1">Stay&amp;Tobe</strain>
    </source>
</reference>
<dbReference type="Pfam" id="PF13384">
    <property type="entry name" value="HTH_23"/>
    <property type="match status" value="1"/>
</dbReference>
<organism evidence="1 2">
    <name type="scientific">Diploptera punctata</name>
    <name type="common">Pacific beetle cockroach</name>
    <dbReference type="NCBI Taxonomy" id="6984"/>
    <lineage>
        <taxon>Eukaryota</taxon>
        <taxon>Metazoa</taxon>
        <taxon>Ecdysozoa</taxon>
        <taxon>Arthropoda</taxon>
        <taxon>Hexapoda</taxon>
        <taxon>Insecta</taxon>
        <taxon>Pterygota</taxon>
        <taxon>Neoptera</taxon>
        <taxon>Polyneoptera</taxon>
        <taxon>Dictyoptera</taxon>
        <taxon>Blattodea</taxon>
        <taxon>Blaberoidea</taxon>
        <taxon>Blaberidae</taxon>
        <taxon>Diplopterinae</taxon>
        <taxon>Diploptera</taxon>
    </lineage>
</organism>
<accession>A0AAD8AFG9</accession>
<gene>
    <name evidence="1" type="ORF">L9F63_026886</name>
</gene>
<name>A0AAD8AFG9_DIPPU</name>
<evidence type="ECO:0000313" key="1">
    <source>
        <dbReference type="EMBL" id="KAJ9598009.1"/>
    </source>
</evidence>
<proteinExistence type="predicted"/>
<evidence type="ECO:0000313" key="2">
    <source>
        <dbReference type="Proteomes" id="UP001233999"/>
    </source>
</evidence>
<reference evidence="1" key="2">
    <citation type="submission" date="2023-05" db="EMBL/GenBank/DDBJ databases">
        <authorList>
            <person name="Fouks B."/>
        </authorList>
    </citation>
    <scope>NUCLEOTIDE SEQUENCE</scope>
    <source>
        <strain evidence="1">Stay&amp;Tobe</strain>
        <tissue evidence="1">Testes</tissue>
    </source>
</reference>
<feature type="non-terminal residue" evidence="1">
    <location>
        <position position="53"/>
    </location>
</feature>
<dbReference type="Proteomes" id="UP001233999">
    <property type="component" value="Unassembled WGS sequence"/>
</dbReference>
<dbReference type="AlphaFoldDB" id="A0AAD8AFG9"/>
<protein>
    <submittedName>
        <fullName evidence="1">Uncharacterized protein</fullName>
    </submittedName>
</protein>
<comment type="caution">
    <text evidence="1">The sequence shown here is derived from an EMBL/GenBank/DDBJ whole genome shotgun (WGS) entry which is preliminary data.</text>
</comment>
<dbReference type="EMBL" id="JASPKZ010001500">
    <property type="protein sequence ID" value="KAJ9598009.1"/>
    <property type="molecule type" value="Genomic_DNA"/>
</dbReference>
<sequence length="53" mass="5941">MAQHTHKDIGTRQSLLALVNVAGFSVREAGRRLRVPASTAQRWVRLSREGIEN</sequence>